<organism evidence="1 2">
    <name type="scientific">Arenicella xantha</name>
    <dbReference type="NCBI Taxonomy" id="644221"/>
    <lineage>
        <taxon>Bacteria</taxon>
        <taxon>Pseudomonadati</taxon>
        <taxon>Pseudomonadota</taxon>
        <taxon>Gammaproteobacteria</taxon>
        <taxon>Arenicellales</taxon>
        <taxon>Arenicellaceae</taxon>
        <taxon>Arenicella</taxon>
    </lineage>
</organism>
<dbReference type="OrthoDB" id="5997782at2"/>
<reference evidence="1 2" key="1">
    <citation type="submission" date="2018-06" db="EMBL/GenBank/DDBJ databases">
        <title>Genomic Encyclopedia of Type Strains, Phase IV (KMG-IV): sequencing the most valuable type-strain genomes for metagenomic binning, comparative biology and taxonomic classification.</title>
        <authorList>
            <person name="Goeker M."/>
        </authorList>
    </citation>
    <scope>NUCLEOTIDE SEQUENCE [LARGE SCALE GENOMIC DNA]</scope>
    <source>
        <strain evidence="1 2">DSM 24032</strain>
    </source>
</reference>
<evidence type="ECO:0000313" key="1">
    <source>
        <dbReference type="EMBL" id="RBP44817.1"/>
    </source>
</evidence>
<evidence type="ECO:0000313" key="2">
    <source>
        <dbReference type="Proteomes" id="UP000253083"/>
    </source>
</evidence>
<proteinExistence type="predicted"/>
<dbReference type="Proteomes" id="UP000253083">
    <property type="component" value="Unassembled WGS sequence"/>
</dbReference>
<name>A0A395JEC9_9GAMM</name>
<sequence>MFAALGIRRRHLIFIKKYIYLVLFFPFLVSGQEWTASNDNFRASLFLSDKPEEIYSAWNYGEANGVKIEALDSIKAGNPFEAIIVFSGCQPNKKNKCKVVANWEIETFSGVSLGKVDEVPLWLNEKAPAQGQLQIAEKGVGLVADAQDNGYVIRVTVKDLISKLSIKLTQRVKVSDT</sequence>
<dbReference type="AlphaFoldDB" id="A0A395JEC9"/>
<dbReference type="RefSeq" id="WP_113956086.1">
    <property type="nucleotide sequence ID" value="NZ_QNRT01000026.1"/>
</dbReference>
<keyword evidence="2" id="KW-1185">Reference proteome</keyword>
<accession>A0A395JEC9</accession>
<protein>
    <submittedName>
        <fullName evidence="1">Uncharacterized protein</fullName>
    </submittedName>
</protein>
<comment type="caution">
    <text evidence="1">The sequence shown here is derived from an EMBL/GenBank/DDBJ whole genome shotgun (WGS) entry which is preliminary data.</text>
</comment>
<dbReference type="InParanoid" id="A0A395JEC9"/>
<gene>
    <name evidence="1" type="ORF">DFR28_1261</name>
</gene>
<dbReference type="EMBL" id="QNRT01000026">
    <property type="protein sequence ID" value="RBP44817.1"/>
    <property type="molecule type" value="Genomic_DNA"/>
</dbReference>